<dbReference type="InterPro" id="IPR029069">
    <property type="entry name" value="HotDog_dom_sf"/>
</dbReference>
<dbReference type="KEGG" id="ptan:CRYO30217_02193"/>
<evidence type="ECO:0000313" key="1">
    <source>
        <dbReference type="EMBL" id="CAG5083426.1"/>
    </source>
</evidence>
<organism evidence="1 2">
    <name type="scientific">Parvicella tangerina</name>
    <dbReference type="NCBI Taxonomy" id="2829795"/>
    <lineage>
        <taxon>Bacteria</taxon>
        <taxon>Pseudomonadati</taxon>
        <taxon>Bacteroidota</taxon>
        <taxon>Flavobacteriia</taxon>
        <taxon>Flavobacteriales</taxon>
        <taxon>Parvicellaceae</taxon>
        <taxon>Parvicella</taxon>
    </lineage>
</organism>
<dbReference type="SUPFAM" id="SSF54637">
    <property type="entry name" value="Thioesterase/thiol ester dehydrase-isomerase"/>
    <property type="match status" value="1"/>
</dbReference>
<protein>
    <recommendedName>
        <fullName evidence="3">DUF4442 domain-containing protein</fullName>
    </recommendedName>
</protein>
<dbReference type="InterPro" id="IPR027961">
    <property type="entry name" value="DUF4442"/>
</dbReference>
<keyword evidence="2" id="KW-1185">Reference proteome</keyword>
<dbReference type="RefSeq" id="WP_258542424.1">
    <property type="nucleotide sequence ID" value="NZ_OU015584.1"/>
</dbReference>
<reference evidence="1" key="1">
    <citation type="submission" date="2021-04" db="EMBL/GenBank/DDBJ databases">
        <authorList>
            <person name="Rodrigo-Torres L."/>
            <person name="Arahal R. D."/>
            <person name="Lucena T."/>
        </authorList>
    </citation>
    <scope>NUCLEOTIDE SEQUENCE</scope>
    <source>
        <strain evidence="1">AS29M-1</strain>
    </source>
</reference>
<dbReference type="Proteomes" id="UP000683507">
    <property type="component" value="Chromosome"/>
</dbReference>
<evidence type="ECO:0008006" key="3">
    <source>
        <dbReference type="Google" id="ProtNLM"/>
    </source>
</evidence>
<proteinExistence type="predicted"/>
<dbReference type="Gene3D" id="3.10.129.10">
    <property type="entry name" value="Hotdog Thioesterase"/>
    <property type="match status" value="1"/>
</dbReference>
<dbReference type="AlphaFoldDB" id="A0A916NCM7"/>
<dbReference type="Pfam" id="PF14539">
    <property type="entry name" value="DUF4442"/>
    <property type="match status" value="1"/>
</dbReference>
<evidence type="ECO:0000313" key="2">
    <source>
        <dbReference type="Proteomes" id="UP000683507"/>
    </source>
</evidence>
<accession>A0A916NCM7</accession>
<name>A0A916NCM7_9FLAO</name>
<sequence>MASELNPEHIAYIQKNFTNSVKFRMAMFNMLPMGWLSGMKVTELNDQQCSVTVPYKRWNKNPFRSTFWAVLGMAAEMSSGALLVMYTHKQKPSVAMLVADCKGEFHKKATDVTTFTCKDAAKIKAAILETMETGEGVLIPCQMEGHNQAGELVAKFSFTWSVKARSK</sequence>
<dbReference type="EMBL" id="OU015584">
    <property type="protein sequence ID" value="CAG5083426.1"/>
    <property type="molecule type" value="Genomic_DNA"/>
</dbReference>
<gene>
    <name evidence="1" type="ORF">CRYO30217_02193</name>
</gene>